<dbReference type="GO" id="GO:0004519">
    <property type="term" value="F:endonuclease activity"/>
    <property type="evidence" value="ECO:0007669"/>
    <property type="project" value="UniProtKB-KW"/>
</dbReference>
<dbReference type="GO" id="GO:0016779">
    <property type="term" value="F:nucleotidyltransferase activity"/>
    <property type="evidence" value="ECO:0007669"/>
    <property type="project" value="UniProtKB-KW"/>
</dbReference>
<evidence type="ECO:0000256" key="4">
    <source>
        <dbReference type="ARBA" id="ARBA00022759"/>
    </source>
</evidence>
<dbReference type="AlphaFoldDB" id="A0A7I4XZT5"/>
<keyword evidence="4" id="KW-0255">Endonuclease</keyword>
<dbReference type="GO" id="GO:0003676">
    <property type="term" value="F:nucleic acid binding"/>
    <property type="evidence" value="ECO:0007669"/>
    <property type="project" value="InterPro"/>
</dbReference>
<dbReference type="InterPro" id="IPR050951">
    <property type="entry name" value="Retrovirus_Pol_polyprotein"/>
</dbReference>
<organism evidence="8 9">
    <name type="scientific">Haemonchus contortus</name>
    <name type="common">Barber pole worm</name>
    <dbReference type="NCBI Taxonomy" id="6289"/>
    <lineage>
        <taxon>Eukaryota</taxon>
        <taxon>Metazoa</taxon>
        <taxon>Ecdysozoa</taxon>
        <taxon>Nematoda</taxon>
        <taxon>Chromadorea</taxon>
        <taxon>Rhabditida</taxon>
        <taxon>Rhabditina</taxon>
        <taxon>Rhabditomorpha</taxon>
        <taxon>Strongyloidea</taxon>
        <taxon>Trichostrongylidae</taxon>
        <taxon>Haemonchus</taxon>
    </lineage>
</organism>
<dbReference type="Proteomes" id="UP000025227">
    <property type="component" value="Unplaced"/>
</dbReference>
<protein>
    <submittedName>
        <fullName evidence="9">CCHC-type domain-containing protein</fullName>
    </submittedName>
</protein>
<feature type="compositionally biased region" description="Polar residues" evidence="6">
    <location>
        <begin position="340"/>
        <end position="361"/>
    </location>
</feature>
<evidence type="ECO:0000256" key="5">
    <source>
        <dbReference type="PROSITE-ProRule" id="PRU00047"/>
    </source>
</evidence>
<evidence type="ECO:0000256" key="1">
    <source>
        <dbReference type="ARBA" id="ARBA00022679"/>
    </source>
</evidence>
<name>A0A7I4XZT5_HAECO</name>
<dbReference type="PROSITE" id="PS50158">
    <property type="entry name" value="ZF_CCHC"/>
    <property type="match status" value="1"/>
</dbReference>
<keyword evidence="8" id="KW-1185">Reference proteome</keyword>
<evidence type="ECO:0000256" key="6">
    <source>
        <dbReference type="SAM" id="MobiDB-lite"/>
    </source>
</evidence>
<keyword evidence="5" id="KW-0862">Zinc</keyword>
<evidence type="ECO:0000259" key="7">
    <source>
        <dbReference type="PROSITE" id="PS50158"/>
    </source>
</evidence>
<dbReference type="OrthoDB" id="5871317at2759"/>
<keyword evidence="3" id="KW-0540">Nuclease</keyword>
<keyword evidence="4" id="KW-0378">Hydrolase</keyword>
<dbReference type="Pfam" id="PF00098">
    <property type="entry name" value="zf-CCHC"/>
    <property type="match status" value="1"/>
</dbReference>
<dbReference type="GO" id="GO:0019899">
    <property type="term" value="F:enzyme binding"/>
    <property type="evidence" value="ECO:0007669"/>
    <property type="project" value="UniProtKB-ARBA"/>
</dbReference>
<evidence type="ECO:0000256" key="3">
    <source>
        <dbReference type="ARBA" id="ARBA00022722"/>
    </source>
</evidence>
<dbReference type="PANTHER" id="PTHR37984:SF5">
    <property type="entry name" value="PROTEIN NYNRIN-LIKE"/>
    <property type="match status" value="1"/>
</dbReference>
<proteinExistence type="predicted"/>
<keyword evidence="5" id="KW-0863">Zinc-finger</keyword>
<dbReference type="Gene3D" id="4.10.60.10">
    <property type="entry name" value="Zinc finger, CCHC-type"/>
    <property type="match status" value="1"/>
</dbReference>
<dbReference type="PANTHER" id="PTHR37984">
    <property type="entry name" value="PROTEIN CBG26694"/>
    <property type="match status" value="1"/>
</dbReference>
<sequence>MAERGIESEEDWKDYVATMERDGEIVSDLSEMLNVNTLQIKDCVADLLRQDADRKVAGMLESKAQESLSYNHARQDNRPLQESLYLTGPAFAESWRRRSAEEAAPKQECPGTDVNLQLVNYLRAMTCADPGIFRGAKNESFTQFVRKFKRKYQGVITCEATLVDILADDHLAGRAKNVFLSLPGRVKEQGLDAVVAEMTKLLACDSTASRLRALTELKHLRMRPNKDVAEFCVVLEDLSRQANPQGALEERSLELAQILLDNLSSWPEHFQLIGALHNVEPSRAYEEVKRLALSIEQSKLILAKRREYSLPSWKTRAVQYNCNREPGFGDKEAHYRGSVRETSGASGSPKSGPQQSNSRSSTDSRKCYACSKYGHVARDCPGRVAKVNQTAPKEKELSRDGRSLSSTINEARCMGMKISGKGSEESDLIGERLTISLKVLGEQCQALVDTGSMISIVPVELLAKAQDKGVDLDSLSMIPKAKLKPVYDASDRRMDFLAAVYLEVELKDGCTQEVAFHISPRKECEVIVGMNALSKLGIKMIIGKDPREENGKGDRLERENKVMVAERRYIPPRETALVNVVCGGERDAVTERVIWSCKQGVEAGLYSIKDQKTVLPVFNKSDQPMVLKMGEEVGYWNTDKWHEKWEDFNQLMSSEKGNKMTQPERRRLLEELITKNMETSSIDNDVRKLLNGYEEVFAVSDEELCQTNLVHMSIDTGDSPPIRMKARPVPLGVRPKLRELLLDLARRKVIEPSKSD</sequence>
<keyword evidence="2" id="KW-0548">Nucleotidyltransferase</keyword>
<dbReference type="WBParaSite" id="HCON_00033570-00001">
    <property type="protein sequence ID" value="HCON_00033570-00001"/>
    <property type="gene ID" value="HCON_00033570"/>
</dbReference>
<dbReference type="InterPro" id="IPR036875">
    <property type="entry name" value="Znf_CCHC_sf"/>
</dbReference>
<evidence type="ECO:0000256" key="2">
    <source>
        <dbReference type="ARBA" id="ARBA00022695"/>
    </source>
</evidence>
<dbReference type="Gene3D" id="2.40.70.10">
    <property type="entry name" value="Acid Proteases"/>
    <property type="match status" value="1"/>
</dbReference>
<dbReference type="CDD" id="cd00303">
    <property type="entry name" value="retropepsin_like"/>
    <property type="match status" value="1"/>
</dbReference>
<dbReference type="SUPFAM" id="SSF57756">
    <property type="entry name" value="Retrovirus zinc finger-like domains"/>
    <property type="match status" value="1"/>
</dbReference>
<dbReference type="SMART" id="SM00343">
    <property type="entry name" value="ZnF_C2HC"/>
    <property type="match status" value="1"/>
</dbReference>
<feature type="compositionally biased region" description="Basic and acidic residues" evidence="6">
    <location>
        <begin position="329"/>
        <end position="339"/>
    </location>
</feature>
<evidence type="ECO:0000313" key="8">
    <source>
        <dbReference type="Proteomes" id="UP000025227"/>
    </source>
</evidence>
<keyword evidence="5" id="KW-0479">Metal-binding</keyword>
<feature type="domain" description="CCHC-type" evidence="7">
    <location>
        <begin position="365"/>
        <end position="381"/>
    </location>
</feature>
<dbReference type="GO" id="GO:0008270">
    <property type="term" value="F:zinc ion binding"/>
    <property type="evidence" value="ECO:0007669"/>
    <property type="project" value="UniProtKB-KW"/>
</dbReference>
<evidence type="ECO:0000313" key="9">
    <source>
        <dbReference type="WBParaSite" id="HCON_00033570-00001"/>
    </source>
</evidence>
<dbReference type="InterPro" id="IPR001878">
    <property type="entry name" value="Znf_CCHC"/>
</dbReference>
<dbReference type="InterPro" id="IPR021109">
    <property type="entry name" value="Peptidase_aspartic_dom_sf"/>
</dbReference>
<dbReference type="GO" id="GO:0005737">
    <property type="term" value="C:cytoplasm"/>
    <property type="evidence" value="ECO:0007669"/>
    <property type="project" value="UniProtKB-ARBA"/>
</dbReference>
<reference evidence="9" key="1">
    <citation type="submission" date="2020-12" db="UniProtKB">
        <authorList>
            <consortium name="WormBaseParasite"/>
        </authorList>
    </citation>
    <scope>IDENTIFICATION</scope>
    <source>
        <strain evidence="9">MHco3</strain>
    </source>
</reference>
<feature type="region of interest" description="Disordered" evidence="6">
    <location>
        <begin position="329"/>
        <end position="365"/>
    </location>
</feature>
<accession>A0A7I4XZT5</accession>
<keyword evidence="1" id="KW-0808">Transferase</keyword>